<evidence type="ECO:0000256" key="2">
    <source>
        <dbReference type="ARBA" id="ARBA00048267"/>
    </source>
</evidence>
<dbReference type="InterPro" id="IPR035909">
    <property type="entry name" value="CheB_C"/>
</dbReference>
<evidence type="ECO:0000259" key="7">
    <source>
        <dbReference type="PROSITE" id="PS50122"/>
    </source>
</evidence>
<dbReference type="Proteomes" id="UP001389717">
    <property type="component" value="Unassembled WGS sequence"/>
</dbReference>
<dbReference type="Gene3D" id="3.40.50.180">
    <property type="entry name" value="Methylesterase CheB, C-terminal domain"/>
    <property type="match status" value="1"/>
</dbReference>
<comment type="catalytic activity">
    <reaction evidence="2 3">
        <text>[protein]-L-glutamate 5-O-methyl ester + H2O = L-glutamyl-[protein] + methanol + H(+)</text>
        <dbReference type="Rhea" id="RHEA:23236"/>
        <dbReference type="Rhea" id="RHEA-COMP:10208"/>
        <dbReference type="Rhea" id="RHEA-COMP:10311"/>
        <dbReference type="ChEBI" id="CHEBI:15377"/>
        <dbReference type="ChEBI" id="CHEBI:15378"/>
        <dbReference type="ChEBI" id="CHEBI:17790"/>
        <dbReference type="ChEBI" id="CHEBI:29973"/>
        <dbReference type="ChEBI" id="CHEBI:82795"/>
        <dbReference type="EC" id="3.1.1.61"/>
    </reaction>
</comment>
<dbReference type="SUPFAM" id="SSF52172">
    <property type="entry name" value="CheY-like"/>
    <property type="match status" value="1"/>
</dbReference>
<keyword evidence="9" id="KW-1185">Reference proteome</keyword>
<dbReference type="SMART" id="SM00448">
    <property type="entry name" value="REC"/>
    <property type="match status" value="1"/>
</dbReference>
<comment type="subcellular location">
    <subcellularLocation>
        <location evidence="3">Cytoplasm</location>
    </subcellularLocation>
</comment>
<dbReference type="InterPro" id="IPR000673">
    <property type="entry name" value="Sig_transdc_resp-reg_Me-estase"/>
</dbReference>
<comment type="PTM">
    <text evidence="3">Phosphorylated by CheA. Phosphorylation of the N-terminal regulatory domain activates the methylesterase activity.</text>
</comment>
<keyword evidence="3 4" id="KW-0145">Chemotaxis</keyword>
<evidence type="ECO:0000256" key="4">
    <source>
        <dbReference type="PROSITE-ProRule" id="PRU00050"/>
    </source>
</evidence>
<feature type="modified residue" description="4-aspartylphosphate" evidence="3 5">
    <location>
        <position position="56"/>
    </location>
</feature>
<dbReference type="EC" id="3.5.1.44" evidence="3"/>
<dbReference type="PIRSF" id="PIRSF000876">
    <property type="entry name" value="RR_chemtxs_CheB"/>
    <property type="match status" value="1"/>
</dbReference>
<dbReference type="InterPro" id="IPR011006">
    <property type="entry name" value="CheY-like_superfamily"/>
</dbReference>
<dbReference type="PROSITE" id="PS50110">
    <property type="entry name" value="RESPONSE_REGULATORY"/>
    <property type="match status" value="1"/>
</dbReference>
<feature type="domain" description="Response regulatory" evidence="6">
    <location>
        <begin position="5"/>
        <end position="122"/>
    </location>
</feature>
<feature type="active site" evidence="3 4">
    <location>
        <position position="189"/>
    </location>
</feature>
<sequence>MMKKKVLVVDDSAFMRKLISDFLSTSEQLEVVGIARNGEDAIAKIKKLSPDVMTLDVEMPIMNGIEALKKIMDEHPLPVVMLSSTTKEGAEETFKAIQLGAVDFIAKPSGTISLDLHKIQDEIVRKVLSASQVSITKLFNKPASSVPVQNKASIERQTVLGKEDLDIKKGSSSNFSDNHKPRIILIGTSTGGPRALQHVLTDLPFSLDAPVVIVQHMPPGFTKSLAGRLNSLSSIRVKEAEHGELLQKGTAYIAPGGFHMQVMQSESGLKVELNKENPRKGHRPSVDVLFESAGRIDDYNKIAVIMTGMGSDGTQGLKRLKESGSVLAIAESHETCIVYGMPKSVINANLSDEVVTVEAIAQSIMKYMV</sequence>
<dbReference type="SUPFAM" id="SSF52738">
    <property type="entry name" value="Methylesterase CheB, C-terminal domain"/>
    <property type="match status" value="1"/>
</dbReference>
<dbReference type="CDD" id="cd16432">
    <property type="entry name" value="CheB_Rec"/>
    <property type="match status" value="1"/>
</dbReference>
<evidence type="ECO:0000256" key="5">
    <source>
        <dbReference type="PROSITE-ProRule" id="PRU00169"/>
    </source>
</evidence>
<evidence type="ECO:0000256" key="1">
    <source>
        <dbReference type="ARBA" id="ARBA00022801"/>
    </source>
</evidence>
<dbReference type="EC" id="3.1.1.61" evidence="3"/>
<evidence type="ECO:0000259" key="6">
    <source>
        <dbReference type="PROSITE" id="PS50110"/>
    </source>
</evidence>
<comment type="catalytic activity">
    <reaction evidence="3">
        <text>L-glutaminyl-[protein] + H2O = L-glutamyl-[protein] + NH4(+)</text>
        <dbReference type="Rhea" id="RHEA:16441"/>
        <dbReference type="Rhea" id="RHEA-COMP:10207"/>
        <dbReference type="Rhea" id="RHEA-COMP:10208"/>
        <dbReference type="ChEBI" id="CHEBI:15377"/>
        <dbReference type="ChEBI" id="CHEBI:28938"/>
        <dbReference type="ChEBI" id="CHEBI:29973"/>
        <dbReference type="ChEBI" id="CHEBI:30011"/>
        <dbReference type="EC" id="3.5.1.44"/>
    </reaction>
</comment>
<gene>
    <name evidence="3" type="primary">cheB</name>
    <name evidence="8" type="ORF">AAEO50_03370</name>
</gene>
<proteinExistence type="inferred from homology"/>
<comment type="caution">
    <text evidence="8">The sequence shown here is derived from an EMBL/GenBank/DDBJ whole genome shotgun (WGS) entry which is preliminary data.</text>
</comment>
<comment type="domain">
    <text evidence="3">Contains a C-terminal catalytic domain, and an N-terminal region which modulates catalytic activity.</text>
</comment>
<accession>A0ABU9K5F4</accession>
<dbReference type="InterPro" id="IPR008248">
    <property type="entry name" value="CheB-like"/>
</dbReference>
<keyword evidence="3" id="KW-0963">Cytoplasm</keyword>
<evidence type="ECO:0000313" key="9">
    <source>
        <dbReference type="Proteomes" id="UP001389717"/>
    </source>
</evidence>
<reference evidence="8 9" key="1">
    <citation type="submission" date="2024-04" db="EMBL/GenBank/DDBJ databases">
        <title>Bacillus oryzaecorticis sp. nov., a moderately halophilic bacterium isolated from rice husks.</title>
        <authorList>
            <person name="Zhu H.-S."/>
        </authorList>
    </citation>
    <scope>NUCLEOTIDE SEQUENCE [LARGE SCALE GENOMIC DNA]</scope>
    <source>
        <strain evidence="8 9">ZC255</strain>
    </source>
</reference>
<dbReference type="Pfam" id="PF00072">
    <property type="entry name" value="Response_reg"/>
    <property type="match status" value="1"/>
</dbReference>
<dbReference type="EMBL" id="JBBYAF010000004">
    <property type="protein sequence ID" value="MEL3971310.1"/>
    <property type="molecule type" value="Genomic_DNA"/>
</dbReference>
<keyword evidence="1 3" id="KW-0378">Hydrolase</keyword>
<dbReference type="Pfam" id="PF01339">
    <property type="entry name" value="CheB_methylest"/>
    <property type="match status" value="1"/>
</dbReference>
<dbReference type="PANTHER" id="PTHR42872:SF3">
    <property type="entry name" value="PROTEIN-GLUTAMATE METHYLESTERASE_PROTEIN-GLUTAMINE GLUTAMINASE 1"/>
    <property type="match status" value="1"/>
</dbReference>
<evidence type="ECO:0000256" key="3">
    <source>
        <dbReference type="HAMAP-Rule" id="MF_00099"/>
    </source>
</evidence>
<keyword evidence="3 5" id="KW-0597">Phosphoprotein</keyword>
<dbReference type="GO" id="GO:0008984">
    <property type="term" value="F:protein-glutamate methylesterase activity"/>
    <property type="evidence" value="ECO:0007669"/>
    <property type="project" value="UniProtKB-EC"/>
</dbReference>
<comment type="similarity">
    <text evidence="3">Belongs to the CheB family.</text>
</comment>
<dbReference type="PANTHER" id="PTHR42872">
    <property type="entry name" value="PROTEIN-GLUTAMATE METHYLESTERASE/PROTEIN-GLUTAMINE GLUTAMINASE"/>
    <property type="match status" value="1"/>
</dbReference>
<dbReference type="PROSITE" id="PS50122">
    <property type="entry name" value="CHEB"/>
    <property type="match status" value="1"/>
</dbReference>
<organism evidence="8 9">
    <name type="scientific">Rossellomorea oryzaecorticis</name>
    <dbReference type="NCBI Taxonomy" id="1396505"/>
    <lineage>
        <taxon>Bacteria</taxon>
        <taxon>Bacillati</taxon>
        <taxon>Bacillota</taxon>
        <taxon>Bacilli</taxon>
        <taxon>Bacillales</taxon>
        <taxon>Bacillaceae</taxon>
        <taxon>Rossellomorea</taxon>
    </lineage>
</organism>
<dbReference type="CDD" id="cd17541">
    <property type="entry name" value="REC_CheB-like"/>
    <property type="match status" value="1"/>
</dbReference>
<comment type="function">
    <text evidence="3">Involved in chemotaxis. Part of a chemotaxis signal transduction system that modulates chemotaxis in response to various stimuli. Catalyzes the demethylation of specific methylglutamate residues introduced into the chemoreceptors (methyl-accepting chemotaxis proteins or MCP) by CheR. Also mediates the irreversible deamidation of specific glutamine residues to glutamic acid.</text>
</comment>
<feature type="domain" description="CheB-type methylesterase" evidence="7">
    <location>
        <begin position="182"/>
        <end position="369"/>
    </location>
</feature>
<feature type="active site" evidence="3 4">
    <location>
        <position position="216"/>
    </location>
</feature>
<dbReference type="NCBIfam" id="NF001965">
    <property type="entry name" value="PRK00742.1"/>
    <property type="match status" value="1"/>
</dbReference>
<evidence type="ECO:0000313" key="8">
    <source>
        <dbReference type="EMBL" id="MEL3971310.1"/>
    </source>
</evidence>
<dbReference type="InterPro" id="IPR001789">
    <property type="entry name" value="Sig_transdc_resp-reg_receiver"/>
</dbReference>
<dbReference type="HAMAP" id="MF_00099">
    <property type="entry name" value="CheB_chemtxs"/>
    <property type="match status" value="1"/>
</dbReference>
<name>A0ABU9K5F4_9BACI</name>
<dbReference type="RefSeq" id="WP_341980417.1">
    <property type="nucleotide sequence ID" value="NZ_JBBYAF010000004.1"/>
</dbReference>
<feature type="active site" evidence="3 4">
    <location>
        <position position="312"/>
    </location>
</feature>
<dbReference type="Gene3D" id="3.40.50.2300">
    <property type="match status" value="1"/>
</dbReference>
<protein>
    <recommendedName>
        <fullName evidence="3">Protein-glutamate methylesterase/protein-glutamine glutaminase</fullName>
        <ecNumber evidence="3">3.1.1.61</ecNumber>
        <ecNumber evidence="3">3.5.1.44</ecNumber>
    </recommendedName>
</protein>